<dbReference type="AlphaFoldDB" id="A0A510VQZ5"/>
<sequence>MKPRINTVFITEKDEGVPVLLTQKPSEGTFTIYVHLQYIYFSLDSFTF</sequence>
<protein>
    <submittedName>
        <fullName evidence="1">Uncharacterized protein</fullName>
    </submittedName>
</protein>
<reference evidence="1 2" key="1">
    <citation type="submission" date="2019-07" db="EMBL/GenBank/DDBJ databases">
        <title>Whole genome shotgun sequence of Lactobacillus siliginis NBRC 101315.</title>
        <authorList>
            <person name="Hosoyama A."/>
            <person name="Uohara A."/>
            <person name="Ohji S."/>
            <person name="Ichikawa N."/>
        </authorList>
    </citation>
    <scope>NUCLEOTIDE SEQUENCE [LARGE SCALE GENOMIC DNA]</scope>
    <source>
        <strain evidence="1 2">NBRC 101315</strain>
    </source>
</reference>
<name>A0A510VQZ5_9LACO</name>
<evidence type="ECO:0000313" key="1">
    <source>
        <dbReference type="EMBL" id="GEK28481.1"/>
    </source>
</evidence>
<evidence type="ECO:0000313" key="2">
    <source>
        <dbReference type="Proteomes" id="UP000321429"/>
    </source>
</evidence>
<gene>
    <name evidence="1" type="ORF">LSI01_07920</name>
</gene>
<dbReference type="EMBL" id="BJUD01000011">
    <property type="protein sequence ID" value="GEK28481.1"/>
    <property type="molecule type" value="Genomic_DNA"/>
</dbReference>
<accession>A0A510VQZ5</accession>
<dbReference type="Proteomes" id="UP000321429">
    <property type="component" value="Unassembled WGS sequence"/>
</dbReference>
<comment type="caution">
    <text evidence="1">The sequence shown here is derived from an EMBL/GenBank/DDBJ whole genome shotgun (WGS) entry which is preliminary data.</text>
</comment>
<organism evidence="1 2">
    <name type="scientific">Furfurilactobacillus siliginis</name>
    <dbReference type="NCBI Taxonomy" id="348151"/>
    <lineage>
        <taxon>Bacteria</taxon>
        <taxon>Bacillati</taxon>
        <taxon>Bacillota</taxon>
        <taxon>Bacilli</taxon>
        <taxon>Lactobacillales</taxon>
        <taxon>Lactobacillaceae</taxon>
        <taxon>Furfurilactobacillus</taxon>
    </lineage>
</organism>
<proteinExistence type="predicted"/>